<organism evidence="6 7">
    <name type="scientific">Lactobacillus kullabergensis</name>
    <dbReference type="NCBI Taxonomy" id="1218493"/>
    <lineage>
        <taxon>Bacteria</taxon>
        <taxon>Bacillati</taxon>
        <taxon>Bacillota</taxon>
        <taxon>Bacilli</taxon>
        <taxon>Lactobacillales</taxon>
        <taxon>Lactobacillaceae</taxon>
        <taxon>Lactobacillus</taxon>
    </lineage>
</organism>
<comment type="function">
    <text evidence="4">Catalyzes the first step in the D-alanylation of lipoteichoic acid (LTA), the activation of D-alanine and its transfer onto the D-alanyl carrier protein (Dcp) DltC. In an ATP-dependent two-step reaction, forms a high energy D-alanyl-AMP intermediate, followed by transfer of the D-alanyl residue as a thiol ester to the phosphopantheinyl prosthetic group of the Dcp. D-alanylation of LTA plays an important role in modulating the properties of the cell wall in Gram-positive bacteria, influencing the net charge of the cell wall.</text>
</comment>
<dbReference type="GO" id="GO:0070395">
    <property type="term" value="P:lipoteichoic acid biosynthetic process"/>
    <property type="evidence" value="ECO:0007669"/>
    <property type="project" value="UniProtKB-UniRule"/>
</dbReference>
<name>A0A0F4L8Z1_9LACO</name>
<dbReference type="RefSeq" id="WP_045928839.1">
    <property type="nucleotide sequence ID" value="NZ_JBHSZS010000027.1"/>
</dbReference>
<dbReference type="GO" id="GO:0005524">
    <property type="term" value="F:ATP binding"/>
    <property type="evidence" value="ECO:0007669"/>
    <property type="project" value="UniProtKB-KW"/>
</dbReference>
<dbReference type="GO" id="GO:0005737">
    <property type="term" value="C:cytoplasm"/>
    <property type="evidence" value="ECO:0007669"/>
    <property type="project" value="UniProtKB-SubCell"/>
</dbReference>
<feature type="binding site" evidence="4">
    <location>
        <position position="195"/>
    </location>
    <ligand>
        <name>D-alanine</name>
        <dbReference type="ChEBI" id="CHEBI:57416"/>
    </ligand>
</feature>
<feature type="domain" description="AMP-dependent synthetase/ligase" evidence="5">
    <location>
        <begin position="10"/>
        <end position="354"/>
    </location>
</feature>
<sequence>MIENIIKKIDEVAQAEPERIAYDYLGKTNTYSDLKKRSDEWAHKIVSLNLSTKSPVMIWGGQDFEMIASFLGCVKSGHAYIPIASYSNAERIVMIQEVSHAEAILAIDELPKIDLPPIKIVHPADVEKGDFEPDPATYVQGDDNFYVIFTSGTSGKPKGVQISHNNLLSFVNWEMTDFDLPEHPSFLSQAPYSFDLSVMSLYPALVGAGKLVALPHEVTQNFAQLFQTLPKLQFNVWVSTPSFAQMCFLDKTFTAANHPDLTHFMFCGEELPHGEVVTLKNKFPQARIFNTYGPTETTVAVTQVEITDAVLKKYDRLPIGKVKADTKIIIDKSKGDQPDEGEIIISGPSTSKGYMNNPEKTAKAFFKKPGDQYMSHRSGDEGFFDQDMLFYRGRIDFQIKFNGYRIELEEINHYIGMNKLVDHGVAAPKYNQDHTVKQIVAEIKLKDGVKEQYSEAEITKMIRADLAKELMPYMIPQRYVYRETLPVSQNGKVDIKAVIKEVNE</sequence>
<comment type="similarity">
    <text evidence="4">Belongs to the ATP-dependent AMP-binding enzyme family. DltA subfamily.</text>
</comment>
<feature type="binding site" evidence="4">
    <location>
        <position position="492"/>
    </location>
    <ligand>
        <name>D-alanine</name>
        <dbReference type="ChEBI" id="CHEBI:57416"/>
    </ligand>
</feature>
<feature type="binding site" evidence="4">
    <location>
        <position position="380"/>
    </location>
    <ligand>
        <name>ATP</name>
        <dbReference type="ChEBI" id="CHEBI:30616"/>
    </ligand>
</feature>
<feature type="binding site" evidence="4">
    <location>
        <begin position="391"/>
        <end position="394"/>
    </location>
    <ligand>
        <name>ATP</name>
        <dbReference type="ChEBI" id="CHEBI:30616"/>
    </ligand>
</feature>
<dbReference type="PATRIC" id="fig|1218493.3.peg.1985"/>
<gene>
    <name evidence="4 6" type="primary">dltA</name>
    <name evidence="6" type="ORF">JF76_18930</name>
</gene>
<feature type="binding site" evidence="4">
    <location>
        <begin position="150"/>
        <end position="151"/>
    </location>
    <ligand>
        <name>ATP</name>
        <dbReference type="ChEBI" id="CHEBI:30616"/>
    </ligand>
</feature>
<dbReference type="PANTHER" id="PTHR45398">
    <property type="match status" value="1"/>
</dbReference>
<dbReference type="HOGENOM" id="CLU_000022_2_12_9"/>
<dbReference type="PANTHER" id="PTHR45398:SF1">
    <property type="entry name" value="ENZYME, PUTATIVE (JCVI)-RELATED"/>
    <property type="match status" value="1"/>
</dbReference>
<evidence type="ECO:0000256" key="2">
    <source>
        <dbReference type="ARBA" id="ARBA00022741"/>
    </source>
</evidence>
<dbReference type="GO" id="GO:0047473">
    <property type="term" value="F:D-alanine [D-alanyl carrier protein] ligase activity"/>
    <property type="evidence" value="ECO:0007669"/>
    <property type="project" value="UniProtKB-UniRule"/>
</dbReference>
<dbReference type="UniPathway" id="UPA00556"/>
<dbReference type="InterPro" id="IPR042099">
    <property type="entry name" value="ANL_N_sf"/>
</dbReference>
<keyword evidence="2 4" id="KW-0547">Nucleotide-binding</keyword>
<comment type="caution">
    <text evidence="6">The sequence shown here is derived from an EMBL/GenBank/DDBJ whole genome shotgun (WGS) entry which is preliminary data.</text>
</comment>
<dbReference type="Proteomes" id="UP000033533">
    <property type="component" value="Unassembled WGS sequence"/>
</dbReference>
<dbReference type="InterPro" id="IPR044507">
    <property type="entry name" value="DltA-like"/>
</dbReference>
<protein>
    <recommendedName>
        <fullName evidence="4">D-alanine--D-alanyl carrier protein ligase</fullName>
        <shortName evidence="4">DCL</shortName>
        <ecNumber evidence="4">6.2.1.54</ecNumber>
    </recommendedName>
    <alternativeName>
        <fullName evidence="4">D-alanine--poly(phosphoribitol) ligase subunit 1</fullName>
    </alternativeName>
    <alternativeName>
        <fullName evidence="4">D-alanine-activating enzyme</fullName>
        <shortName evidence="4">DAE</shortName>
    </alternativeName>
</protein>
<dbReference type="EC" id="6.2.1.54" evidence="4"/>
<evidence type="ECO:0000256" key="3">
    <source>
        <dbReference type="ARBA" id="ARBA00022840"/>
    </source>
</evidence>
<dbReference type="OrthoDB" id="9765680at2"/>
<comment type="pathway">
    <text evidence="4">Cell wall biogenesis; lipoteichoic acid biosynthesis.</text>
</comment>
<comment type="catalytic activity">
    <reaction evidence="4">
        <text>holo-[D-alanyl-carrier protein] + D-alanine + ATP = D-alanyl-[D-alanyl-carrier protein] + AMP + diphosphate</text>
        <dbReference type="Rhea" id="RHEA:55132"/>
        <dbReference type="Rhea" id="RHEA-COMP:14102"/>
        <dbReference type="Rhea" id="RHEA-COMP:14103"/>
        <dbReference type="ChEBI" id="CHEBI:30616"/>
        <dbReference type="ChEBI" id="CHEBI:33019"/>
        <dbReference type="ChEBI" id="CHEBI:57416"/>
        <dbReference type="ChEBI" id="CHEBI:64479"/>
        <dbReference type="ChEBI" id="CHEBI:138620"/>
        <dbReference type="ChEBI" id="CHEBI:456215"/>
        <dbReference type="EC" id="6.2.1.54"/>
    </reaction>
</comment>
<keyword evidence="1 4" id="KW-0436">Ligase</keyword>
<evidence type="ECO:0000259" key="5">
    <source>
        <dbReference type="Pfam" id="PF00501"/>
    </source>
</evidence>
<proteinExistence type="inferred from homology"/>
<dbReference type="HAMAP" id="MF_00593">
    <property type="entry name" value="DltA"/>
    <property type="match status" value="1"/>
</dbReference>
<dbReference type="InterPro" id="IPR000873">
    <property type="entry name" value="AMP-dep_synth/lig_dom"/>
</dbReference>
<dbReference type="NCBIfam" id="NF003417">
    <property type="entry name" value="PRK04813.1"/>
    <property type="match status" value="1"/>
</dbReference>
<dbReference type="AlphaFoldDB" id="A0A0F4L8Z1"/>
<dbReference type="Gene3D" id="3.40.50.12780">
    <property type="entry name" value="N-terminal domain of ligase-like"/>
    <property type="match status" value="1"/>
</dbReference>
<dbReference type="InterPro" id="IPR045851">
    <property type="entry name" value="AMP-bd_C_sf"/>
</dbReference>
<dbReference type="CDD" id="cd05945">
    <property type="entry name" value="DltA"/>
    <property type="match status" value="1"/>
</dbReference>
<dbReference type="STRING" id="1218493.JF76_18930"/>
<dbReference type="SUPFAM" id="SSF56801">
    <property type="entry name" value="Acetyl-CoA synthetase-like"/>
    <property type="match status" value="1"/>
</dbReference>
<evidence type="ECO:0000313" key="6">
    <source>
        <dbReference type="EMBL" id="KJY54036.1"/>
    </source>
</evidence>
<dbReference type="InterPro" id="IPR010072">
    <property type="entry name" value="DltA"/>
</dbReference>
<keyword evidence="3 4" id="KW-0067">ATP-binding</keyword>
<evidence type="ECO:0000256" key="4">
    <source>
        <dbReference type="HAMAP-Rule" id="MF_00593"/>
    </source>
</evidence>
<dbReference type="InterPro" id="IPR020845">
    <property type="entry name" value="AMP-binding_CS"/>
</dbReference>
<dbReference type="Gene3D" id="3.30.300.30">
    <property type="match status" value="1"/>
</dbReference>
<dbReference type="PROSITE" id="PS00455">
    <property type="entry name" value="AMP_BINDING"/>
    <property type="match status" value="1"/>
</dbReference>
<feature type="binding site" evidence="4">
    <location>
        <begin position="290"/>
        <end position="295"/>
    </location>
    <ligand>
        <name>ATP</name>
        <dbReference type="ChEBI" id="CHEBI:30616"/>
    </ligand>
</feature>
<reference evidence="6 7" key="1">
    <citation type="submission" date="2014-12" db="EMBL/GenBank/DDBJ databases">
        <title>Comparative genomics of the lactic acid bacteria isolated from the honey bee gut.</title>
        <authorList>
            <person name="Ellegaard K.M."/>
            <person name="Tamarit D."/>
            <person name="Javelind E."/>
            <person name="Olofsson T."/>
            <person name="Andersson S.G."/>
            <person name="Vasquez A."/>
        </authorList>
    </citation>
    <scope>NUCLEOTIDE SEQUENCE [LARGE SCALE GENOMIC DNA]</scope>
    <source>
        <strain evidence="6 7">Biut2</strain>
    </source>
</reference>
<evidence type="ECO:0000313" key="7">
    <source>
        <dbReference type="Proteomes" id="UP000033533"/>
    </source>
</evidence>
<evidence type="ECO:0000256" key="1">
    <source>
        <dbReference type="ARBA" id="ARBA00022598"/>
    </source>
</evidence>
<feature type="binding site" evidence="4">
    <location>
        <position position="492"/>
    </location>
    <ligand>
        <name>ATP</name>
        <dbReference type="ChEBI" id="CHEBI:30616"/>
    </ligand>
</feature>
<dbReference type="Pfam" id="PF00501">
    <property type="entry name" value="AMP-binding"/>
    <property type="match status" value="1"/>
</dbReference>
<feature type="binding site" evidence="4">
    <location>
        <position position="299"/>
    </location>
    <ligand>
        <name>D-alanine</name>
        <dbReference type="ChEBI" id="CHEBI:57416"/>
    </ligand>
</feature>
<dbReference type="NCBIfam" id="TIGR01734">
    <property type="entry name" value="D-ala-DACP-lig"/>
    <property type="match status" value="1"/>
</dbReference>
<keyword evidence="4" id="KW-0963">Cytoplasm</keyword>
<comment type="subcellular location">
    <subcellularLocation>
        <location evidence="4">Cytoplasm</location>
    </subcellularLocation>
</comment>
<dbReference type="EMBL" id="JXBY01000030">
    <property type="protein sequence ID" value="KJY54036.1"/>
    <property type="molecule type" value="Genomic_DNA"/>
</dbReference>
<accession>A0A0F4L8Z1</accession>